<evidence type="ECO:0000256" key="3">
    <source>
        <dbReference type="ARBA" id="ARBA00017057"/>
    </source>
</evidence>
<evidence type="ECO:0000313" key="9">
    <source>
        <dbReference type="EMBL" id="KTB02512.1"/>
    </source>
</evidence>
<dbReference type="GO" id="GO:0008233">
    <property type="term" value="F:peptidase activity"/>
    <property type="evidence" value="ECO:0007669"/>
    <property type="project" value="EnsemblFungi"/>
</dbReference>
<evidence type="ECO:0000256" key="2">
    <source>
        <dbReference type="ARBA" id="ARBA00007324"/>
    </source>
</evidence>
<dbReference type="OMA" id="TKYDPIY"/>
<comment type="caution">
    <text evidence="9">The sequence shown here is derived from an EMBL/GenBank/DDBJ whole genome shotgun (WGS) entry which is preliminary data.</text>
</comment>
<dbReference type="VEuPathDB" id="FungiDB:GWK60_K10527"/>
<dbReference type="EMBL" id="LLZZ01000124">
    <property type="protein sequence ID" value="KTB02512.1"/>
    <property type="molecule type" value="Genomic_DNA"/>
</dbReference>
<comment type="subcellular location">
    <subcellularLocation>
        <location evidence="1">Endoplasmic reticulum membrane</location>
        <topology evidence="1">Multi-pass membrane protein</topology>
    </subcellularLocation>
</comment>
<evidence type="ECO:0000256" key="4">
    <source>
        <dbReference type="ARBA" id="ARBA00022692"/>
    </source>
</evidence>
<name>A0A0W0EJ18_CANGB</name>
<keyword evidence="6" id="KW-1133">Transmembrane helix</keyword>
<comment type="function">
    <text evidence="8">Component of the signal peptidase complex (SPC) which catalyzes the cleavage of N-terminal signal sequences from nascent proteins as they are translocated into the lumen of the endoplasmic reticulum. Enhances the enzymatic activity of SPC and facilitates the interactions between different components of the translocation site.</text>
</comment>
<accession>A0A0W0EJ18</accession>
<dbReference type="PANTHER" id="PTHR13085:SF0">
    <property type="entry name" value="SIGNAL PEPTIDASE COMPLEX SUBUNIT 2"/>
    <property type="match status" value="1"/>
</dbReference>
<evidence type="ECO:0000256" key="6">
    <source>
        <dbReference type="ARBA" id="ARBA00022989"/>
    </source>
</evidence>
<dbReference type="GO" id="GO:0005787">
    <property type="term" value="C:signal peptidase complex"/>
    <property type="evidence" value="ECO:0007669"/>
    <property type="project" value="EnsemblFungi"/>
</dbReference>
<evidence type="ECO:0000256" key="7">
    <source>
        <dbReference type="ARBA" id="ARBA00023136"/>
    </source>
</evidence>
<comment type="similarity">
    <text evidence="2">Belongs to the SPCS2 family.</text>
</comment>
<dbReference type="GO" id="GO:0045047">
    <property type="term" value="P:protein targeting to ER"/>
    <property type="evidence" value="ECO:0007669"/>
    <property type="project" value="EnsemblFungi"/>
</dbReference>
<reference evidence="9 10" key="1">
    <citation type="submission" date="2015-10" db="EMBL/GenBank/DDBJ databases">
        <title>Draft genomes sequences of Candida glabrata isolates 1A, 1B, 2A, 2B, 3A and 3B.</title>
        <authorList>
            <person name="Haavelsrud O.E."/>
            <person name="Gaustad P."/>
        </authorList>
    </citation>
    <scope>NUCLEOTIDE SEQUENCE [LARGE SCALE GENOMIC DNA]</scope>
    <source>
        <strain evidence="9">910700640</strain>
    </source>
</reference>
<protein>
    <recommendedName>
        <fullName evidence="3">Signal peptidase complex subunit 2</fullName>
    </recommendedName>
</protein>
<dbReference type="GO" id="GO:0120236">
    <property type="term" value="P:negative regulation of post-translational protein targeting to membrane, translocation"/>
    <property type="evidence" value="ECO:0007669"/>
    <property type="project" value="EnsemblFungi"/>
</dbReference>
<dbReference type="VEuPathDB" id="FungiDB:CAGL0K10758g"/>
<dbReference type="VEuPathDB" id="FungiDB:B1J91_K10758g"/>
<dbReference type="PANTHER" id="PTHR13085">
    <property type="entry name" value="MICROSOMAL SIGNAL PEPTIDASE 25 KDA SUBUNIT"/>
    <property type="match status" value="1"/>
</dbReference>
<dbReference type="InterPro" id="IPR009582">
    <property type="entry name" value="Spc2/SPCS2"/>
</dbReference>
<keyword evidence="7" id="KW-0472">Membrane</keyword>
<evidence type="ECO:0000256" key="5">
    <source>
        <dbReference type="ARBA" id="ARBA00022824"/>
    </source>
</evidence>
<evidence type="ECO:0000256" key="1">
    <source>
        <dbReference type="ARBA" id="ARBA00004477"/>
    </source>
</evidence>
<evidence type="ECO:0000256" key="8">
    <source>
        <dbReference type="ARBA" id="ARBA00045608"/>
    </source>
</evidence>
<gene>
    <name evidence="9" type="ORF">AO440_003703</name>
</gene>
<dbReference type="GO" id="GO:0006465">
    <property type="term" value="P:signal peptide processing"/>
    <property type="evidence" value="ECO:0007669"/>
    <property type="project" value="EnsemblFungi"/>
</dbReference>
<evidence type="ECO:0000313" key="10">
    <source>
        <dbReference type="Proteomes" id="UP000054886"/>
    </source>
</evidence>
<dbReference type="Pfam" id="PF06703">
    <property type="entry name" value="SPC25"/>
    <property type="match status" value="1"/>
</dbReference>
<dbReference type="AlphaFoldDB" id="A0A0W0EJ18"/>
<keyword evidence="5" id="KW-0256">Endoplasmic reticulum</keyword>
<proteinExistence type="inferred from homology"/>
<keyword evidence="4" id="KW-0812">Transmembrane</keyword>
<dbReference type="PhylomeDB" id="A0A0W0EJ18"/>
<organism evidence="9 10">
    <name type="scientific">Candida glabrata</name>
    <name type="common">Yeast</name>
    <name type="synonym">Torulopsis glabrata</name>
    <dbReference type="NCBI Taxonomy" id="5478"/>
    <lineage>
        <taxon>Eukaryota</taxon>
        <taxon>Fungi</taxon>
        <taxon>Dikarya</taxon>
        <taxon>Ascomycota</taxon>
        <taxon>Saccharomycotina</taxon>
        <taxon>Saccharomycetes</taxon>
        <taxon>Saccharomycetales</taxon>
        <taxon>Saccharomycetaceae</taxon>
        <taxon>Nakaseomyces</taxon>
    </lineage>
</organism>
<sequence length="167" mass="19118">MSKSINVYSTSEAQKALDELLPSVFARLGYREDHTALDIKLALGYTMAAIAVGSFLLDKKFEKKEIMHYQLILTVLYFALSLVYWVYQKTVNKNAIYHGKKTSGENIKVITSIGKTDPNYKVTVIRNNKNKELELVLPITEVFTEKGFLQGDLVYNWFSKHLSEKDE</sequence>
<dbReference type="OrthoDB" id="29558at2759"/>
<dbReference type="Proteomes" id="UP000054886">
    <property type="component" value="Unassembled WGS sequence"/>
</dbReference>
<dbReference type="VEuPathDB" id="FungiDB:GVI51_K10571"/>